<reference evidence="2" key="1">
    <citation type="journal article" date="2017" name="Genome Announc.">
        <title>Complete Genome Sequence of Burkholderia stabilis FERMP-21014.</title>
        <authorList>
            <person name="Konishi K."/>
            <person name="Kumagai T."/>
            <person name="Sakasegawa S."/>
            <person name="Tamura T."/>
        </authorList>
    </citation>
    <scope>NUCLEOTIDE SEQUENCE [LARGE SCALE GENOMIC DNA]</scope>
    <source>
        <strain evidence="2">FERMP-21014</strain>
    </source>
</reference>
<proteinExistence type="predicted"/>
<protein>
    <submittedName>
        <fullName evidence="2">Glyoxalase</fullName>
    </submittedName>
</protein>
<dbReference type="Proteomes" id="UP000218432">
    <property type="component" value="Chromosome 3"/>
</dbReference>
<name>A0A1Y1BUG0_9BURK</name>
<organism evidence="2">
    <name type="scientific">Burkholderia stabilis</name>
    <dbReference type="NCBI Taxonomy" id="95485"/>
    <lineage>
        <taxon>Bacteria</taxon>
        <taxon>Pseudomonadati</taxon>
        <taxon>Pseudomonadota</taxon>
        <taxon>Betaproteobacteria</taxon>
        <taxon>Burkholderiales</taxon>
        <taxon>Burkholderiaceae</taxon>
        <taxon>Burkholderia</taxon>
        <taxon>Burkholderia cepacia complex</taxon>
    </lineage>
</organism>
<dbReference type="EMBL" id="AP018113">
    <property type="protein sequence ID" value="BAX63652.1"/>
    <property type="molecule type" value="Genomic_DNA"/>
</dbReference>
<gene>
    <name evidence="2" type="ORF">BSFP_065250</name>
</gene>
<sequence length="205" mass="22297">MACADAGGRLRRRSRFFVAPASLATPPKPAARLAPALAAGLRYDTAHVYVVPEDFDRFTDSFVATFRGGKSKQGVDQVTPSPSQTLSRLFFTPSGTISEFVFKTPIPGPFGSERTGYLVTDRDTSIPGLARCRSVARNARSSMDRISNPQTLWWSVRHTCLHAPIRERPGNRIRNLSSHPCDLSTSAAPNPCPDSPQRGAPEACI</sequence>
<feature type="region of interest" description="Disordered" evidence="1">
    <location>
        <begin position="184"/>
        <end position="205"/>
    </location>
</feature>
<accession>A0A1Y1BUG0</accession>
<evidence type="ECO:0000256" key="1">
    <source>
        <dbReference type="SAM" id="MobiDB-lite"/>
    </source>
</evidence>
<evidence type="ECO:0000313" key="2">
    <source>
        <dbReference type="EMBL" id="BAX63652.1"/>
    </source>
</evidence>
<dbReference type="AlphaFoldDB" id="A0A1Y1BUG0"/>